<protein>
    <submittedName>
        <fullName evidence="1">Uncharacterized protein</fullName>
    </submittedName>
</protein>
<dbReference type="RefSeq" id="WP_303888061.1">
    <property type="nucleotide sequence ID" value="NZ_JAGZCC010000078.1"/>
</dbReference>
<evidence type="ECO:0000313" key="1">
    <source>
        <dbReference type="EMBL" id="MBS5589067.1"/>
    </source>
</evidence>
<gene>
    <name evidence="1" type="ORF">KHX14_09750</name>
</gene>
<sequence>MLIKKSYEPFLYKFLAIAKDIFKKTGSKNIVIFGDGEKLKFIANNYAGIFDYHTEKFDREMYDFKDAAYEISLLPNDDIKLEKLEFYPCSDEYLSSVKEFFVNTDYFATHVFELDSSDECKIAKIVTLSEAWLCDDDLKFINKLKNFDVYVCSDKDSFNDRVGNEWNAEYILCNEAVEFDNGYTTASITLIFNTRYNPRKSEAVQQKINFEKDDDLASEIINKIEELPEKVTVEVVGNDTYVEEKELDNLMSEAEKLEEEFEDDFDPMLA</sequence>
<reference evidence="1" key="1">
    <citation type="submission" date="2021-02" db="EMBL/GenBank/DDBJ databases">
        <title>Infant gut strain persistence is associated with maternal origin, phylogeny, and functional potential including surface adhesion and iron acquisition.</title>
        <authorList>
            <person name="Lou Y.C."/>
        </authorList>
    </citation>
    <scope>NUCLEOTIDE SEQUENCE</scope>
    <source>
        <strain evidence="1">L3_108_000G1_dasL3_108_000G1_metabat.metabat.11</strain>
    </source>
</reference>
<dbReference type="EMBL" id="JAGZCC010000078">
    <property type="protein sequence ID" value="MBS5589067.1"/>
    <property type="molecule type" value="Genomic_DNA"/>
</dbReference>
<dbReference type="AlphaFoldDB" id="A0A943ER33"/>
<dbReference type="Proteomes" id="UP000751224">
    <property type="component" value="Unassembled WGS sequence"/>
</dbReference>
<proteinExistence type="predicted"/>
<evidence type="ECO:0000313" key="2">
    <source>
        <dbReference type="Proteomes" id="UP000751224"/>
    </source>
</evidence>
<name>A0A943ER33_9FIRM</name>
<comment type="caution">
    <text evidence="1">The sequence shown here is derived from an EMBL/GenBank/DDBJ whole genome shotgun (WGS) entry which is preliminary data.</text>
</comment>
<accession>A0A943ER33</accession>
<organism evidence="1 2">
    <name type="scientific">Thomasclavelia spiroformis</name>
    <dbReference type="NCBI Taxonomy" id="29348"/>
    <lineage>
        <taxon>Bacteria</taxon>
        <taxon>Bacillati</taxon>
        <taxon>Bacillota</taxon>
        <taxon>Erysipelotrichia</taxon>
        <taxon>Erysipelotrichales</taxon>
        <taxon>Coprobacillaceae</taxon>
        <taxon>Thomasclavelia</taxon>
    </lineage>
</organism>